<keyword evidence="4" id="KW-0812">Transmembrane</keyword>
<feature type="domain" description="TraD/TraG TraM recognition site" evidence="7">
    <location>
        <begin position="430"/>
        <end position="549"/>
    </location>
</feature>
<keyword evidence="6" id="KW-0472">Membrane</keyword>
<organism evidence="8 9">
    <name type="scientific">Pediococcus pentosaceus</name>
    <dbReference type="NCBI Taxonomy" id="1255"/>
    <lineage>
        <taxon>Bacteria</taxon>
        <taxon>Bacillati</taxon>
        <taxon>Bacillota</taxon>
        <taxon>Bacilli</taxon>
        <taxon>Lactobacillales</taxon>
        <taxon>Lactobacillaceae</taxon>
        <taxon>Pediococcus</taxon>
    </lineage>
</organism>
<dbReference type="GO" id="GO:0005886">
    <property type="term" value="C:plasma membrane"/>
    <property type="evidence" value="ECO:0007669"/>
    <property type="project" value="UniProtKB-SubCell"/>
</dbReference>
<dbReference type="CDD" id="cd01127">
    <property type="entry name" value="TrwB_TraG_TraD_VirD4"/>
    <property type="match status" value="2"/>
</dbReference>
<comment type="similarity">
    <text evidence="2">Belongs to the VirD4/TraG family.</text>
</comment>
<evidence type="ECO:0000256" key="6">
    <source>
        <dbReference type="ARBA" id="ARBA00023136"/>
    </source>
</evidence>
<dbReference type="InterPro" id="IPR051539">
    <property type="entry name" value="T4SS-coupling_protein"/>
</dbReference>
<name>A0A1Y0VTN3_PEDPE</name>
<keyword evidence="5" id="KW-1133">Transmembrane helix</keyword>
<dbReference type="AlphaFoldDB" id="A0A1Y0VTN3"/>
<dbReference type="InterPro" id="IPR032689">
    <property type="entry name" value="TraG-D_C"/>
</dbReference>
<dbReference type="Pfam" id="PF12696">
    <property type="entry name" value="TraG-D_C"/>
    <property type="match status" value="1"/>
</dbReference>
<dbReference type="Proteomes" id="UP000196118">
    <property type="component" value="Plasmid pPC892-4"/>
</dbReference>
<protein>
    <recommendedName>
        <fullName evidence="7">TraD/TraG TraM recognition site domain-containing protein</fullName>
    </recommendedName>
</protein>
<dbReference type="InterPro" id="IPR027417">
    <property type="entry name" value="P-loop_NTPase"/>
</dbReference>
<proteinExistence type="inferred from homology"/>
<evidence type="ECO:0000256" key="2">
    <source>
        <dbReference type="ARBA" id="ARBA00008806"/>
    </source>
</evidence>
<evidence type="ECO:0000313" key="9">
    <source>
        <dbReference type="Proteomes" id="UP000196118"/>
    </source>
</evidence>
<comment type="subcellular location">
    <subcellularLocation>
        <location evidence="1">Cell membrane</location>
        <topology evidence="1">Multi-pass membrane protein</topology>
    </subcellularLocation>
</comment>
<dbReference type="Gene3D" id="3.40.50.300">
    <property type="entry name" value="P-loop containing nucleotide triphosphate hydrolases"/>
    <property type="match status" value="1"/>
</dbReference>
<evidence type="ECO:0000256" key="5">
    <source>
        <dbReference type="ARBA" id="ARBA00022989"/>
    </source>
</evidence>
<dbReference type="Pfam" id="PF02534">
    <property type="entry name" value="T4SS-DNA_transf"/>
    <property type="match status" value="1"/>
</dbReference>
<keyword evidence="3" id="KW-1003">Cell membrane</keyword>
<dbReference type="PANTHER" id="PTHR37937">
    <property type="entry name" value="CONJUGATIVE TRANSFER: DNA TRANSPORT"/>
    <property type="match status" value="1"/>
</dbReference>
<evidence type="ECO:0000313" key="8">
    <source>
        <dbReference type="EMBL" id="ARW20794.1"/>
    </source>
</evidence>
<geneLocation type="plasmid" evidence="9">
    <name>ppc892-4</name>
</geneLocation>
<dbReference type="EMBL" id="CP021475">
    <property type="protein sequence ID" value="ARW20794.1"/>
    <property type="molecule type" value="Genomic_DNA"/>
</dbReference>
<dbReference type="NCBIfam" id="NF045973">
    <property type="entry name" value="conju_CD1115"/>
    <property type="match status" value="1"/>
</dbReference>
<dbReference type="PANTHER" id="PTHR37937:SF1">
    <property type="entry name" value="CONJUGATIVE TRANSFER: DNA TRANSPORT"/>
    <property type="match status" value="1"/>
</dbReference>
<evidence type="ECO:0000259" key="7">
    <source>
        <dbReference type="Pfam" id="PF12696"/>
    </source>
</evidence>
<evidence type="ECO:0000256" key="4">
    <source>
        <dbReference type="ARBA" id="ARBA00022692"/>
    </source>
</evidence>
<evidence type="ECO:0000256" key="3">
    <source>
        <dbReference type="ARBA" id="ARBA00022475"/>
    </source>
</evidence>
<accession>A0A1Y0VTN3</accession>
<dbReference type="SUPFAM" id="SSF52540">
    <property type="entry name" value="P-loop containing nucleoside triphosphate hydrolases"/>
    <property type="match status" value="1"/>
</dbReference>
<reference evidence="8 9" key="1">
    <citation type="submission" date="2017-05" db="EMBL/GenBank/DDBJ databases">
        <title>Genome sequence of Pediococcus pentosaceus strain SRCM100892.</title>
        <authorList>
            <person name="Cho S.H."/>
        </authorList>
    </citation>
    <scope>NUCLEOTIDE SEQUENCE [LARGE SCALE GENOMIC DNA]</scope>
    <source>
        <strain evidence="8 9">SRCM100892</strain>
        <plasmid evidence="9">Plasmid ppc892-4</plasmid>
    </source>
</reference>
<sequence>MLIKFYDKFPGGTHGIDQTTVNTMIYGITRSGKGQTIILPLIDILSRAFKKCSMFVNDPKSELYKMGTILLRLRGYRVFVLNLQKMSKSMSYNPLQIIINYTKKGYYDEAQQEANRLSTAIYSNDNEKDPFWSNSSINLLNAMIFSQLDLAERHNSWNKVTMNNIYKQLTEMGDQEMPDPLIKGKTISKLTFYFDQMSKAPTSEFREMALQAFQQSRFAGSETHRSIYAGMMAGIKMYQQRDIARLTSMNSIDFRDAGFPRRISIRFPEQLTFQTANVIWRDIKANKTIEKKTQEVDEHGYLEVPLKEKLNTKYQLEVNFDHKLTEEKYYKIKYVYSGKIMRKATVPNNFKLFKKVAGKISPDSSLSNVVEPEFDQQIEFTYSEQPVAVFFVTPPHNPAYNQLVSFAIDQSFNQIYNMALGNEGKSYIRTHFIIDEGGQLPKIQDLPTKFSIGLGSELLFDFVLQNKGQLRIHYSKEEAETIISNCGNTLYILSKDLETVKEISDEVGNTTVNMINRSTTPGMSTARDNLSNSREGVKLITPEELLRLKTGEMVVVRSTARTDVKNRIIRANPIFDTGRTRLPSAWQFLYSTFDSKATADDICIETPHKRLKLSDISYNYVKDDFSNKNEIDQMVELSSRGNQSEDYEETMPISEEEYKDMVAAMKRKHELESQDQTRSMVDSMLDIQIS</sequence>
<keyword evidence="8" id="KW-0614">Plasmid</keyword>
<gene>
    <name evidence="8" type="ORF">S100892_02259</name>
</gene>
<evidence type="ECO:0000256" key="1">
    <source>
        <dbReference type="ARBA" id="ARBA00004651"/>
    </source>
</evidence>
<dbReference type="InterPro" id="IPR003688">
    <property type="entry name" value="TraG/VirD4"/>
</dbReference>